<name>A0A0C9YB72_9AGAM</name>
<reference evidence="1 2" key="1">
    <citation type="submission" date="2014-04" db="EMBL/GenBank/DDBJ databases">
        <authorList>
            <consortium name="DOE Joint Genome Institute"/>
            <person name="Kuo A."/>
            <person name="Kohler A."/>
            <person name="Costa M.D."/>
            <person name="Nagy L.G."/>
            <person name="Floudas D."/>
            <person name="Copeland A."/>
            <person name="Barry K.W."/>
            <person name="Cichocki N."/>
            <person name="Veneault-Fourrey C."/>
            <person name="LaButti K."/>
            <person name="Lindquist E.A."/>
            <person name="Lipzen A."/>
            <person name="Lundell T."/>
            <person name="Morin E."/>
            <person name="Murat C."/>
            <person name="Sun H."/>
            <person name="Tunlid A."/>
            <person name="Henrissat B."/>
            <person name="Grigoriev I.V."/>
            <person name="Hibbett D.S."/>
            <person name="Martin F."/>
            <person name="Nordberg H.P."/>
            <person name="Cantor M.N."/>
            <person name="Hua S.X."/>
        </authorList>
    </citation>
    <scope>NUCLEOTIDE SEQUENCE [LARGE SCALE GENOMIC DNA]</scope>
    <source>
        <strain evidence="1 2">441</strain>
    </source>
</reference>
<evidence type="ECO:0000313" key="1">
    <source>
        <dbReference type="EMBL" id="KIK21970.1"/>
    </source>
</evidence>
<dbReference type="AlphaFoldDB" id="A0A0C9YB72"/>
<organism evidence="1 2">
    <name type="scientific">Pisolithus microcarpus 441</name>
    <dbReference type="NCBI Taxonomy" id="765257"/>
    <lineage>
        <taxon>Eukaryota</taxon>
        <taxon>Fungi</taxon>
        <taxon>Dikarya</taxon>
        <taxon>Basidiomycota</taxon>
        <taxon>Agaricomycotina</taxon>
        <taxon>Agaricomycetes</taxon>
        <taxon>Agaricomycetidae</taxon>
        <taxon>Boletales</taxon>
        <taxon>Sclerodermatineae</taxon>
        <taxon>Pisolithaceae</taxon>
        <taxon>Pisolithus</taxon>
    </lineage>
</organism>
<keyword evidence="2" id="KW-1185">Reference proteome</keyword>
<protein>
    <submittedName>
        <fullName evidence="1">Uncharacterized protein</fullName>
    </submittedName>
</protein>
<dbReference type="EMBL" id="KN833744">
    <property type="protein sequence ID" value="KIK21970.1"/>
    <property type="molecule type" value="Genomic_DNA"/>
</dbReference>
<accession>A0A0C9YB72</accession>
<sequence>MDSGTRFLCTCCGLAVAKASRYTLFSTSVPVHVSDAANTRGAYLLGGFAADRLNATHN</sequence>
<evidence type="ECO:0000313" key="2">
    <source>
        <dbReference type="Proteomes" id="UP000054018"/>
    </source>
</evidence>
<reference evidence="2" key="2">
    <citation type="submission" date="2015-01" db="EMBL/GenBank/DDBJ databases">
        <title>Evolutionary Origins and Diversification of the Mycorrhizal Mutualists.</title>
        <authorList>
            <consortium name="DOE Joint Genome Institute"/>
            <consortium name="Mycorrhizal Genomics Consortium"/>
            <person name="Kohler A."/>
            <person name="Kuo A."/>
            <person name="Nagy L.G."/>
            <person name="Floudas D."/>
            <person name="Copeland A."/>
            <person name="Barry K.W."/>
            <person name="Cichocki N."/>
            <person name="Veneault-Fourrey C."/>
            <person name="LaButti K."/>
            <person name="Lindquist E.A."/>
            <person name="Lipzen A."/>
            <person name="Lundell T."/>
            <person name="Morin E."/>
            <person name="Murat C."/>
            <person name="Riley R."/>
            <person name="Ohm R."/>
            <person name="Sun H."/>
            <person name="Tunlid A."/>
            <person name="Henrissat B."/>
            <person name="Grigoriev I.V."/>
            <person name="Hibbett D.S."/>
            <person name="Martin F."/>
        </authorList>
    </citation>
    <scope>NUCLEOTIDE SEQUENCE [LARGE SCALE GENOMIC DNA]</scope>
    <source>
        <strain evidence="2">441</strain>
    </source>
</reference>
<gene>
    <name evidence="1" type="ORF">PISMIDRAFT_680716</name>
</gene>
<dbReference type="HOGENOM" id="CLU_2980014_0_0_1"/>
<proteinExistence type="predicted"/>
<dbReference type="Proteomes" id="UP000054018">
    <property type="component" value="Unassembled WGS sequence"/>
</dbReference>